<proteinExistence type="predicted"/>
<protein>
    <submittedName>
        <fullName evidence="1">Uncharacterized protein</fullName>
    </submittedName>
</protein>
<dbReference type="EMBL" id="PQFF01000079">
    <property type="protein sequence ID" value="RHZ84313.1"/>
    <property type="molecule type" value="Genomic_DNA"/>
</dbReference>
<name>A0A397JH62_9GLOM</name>
<sequence>MDGTSKSGLLINNNDVQEFEGLNFKIKIESISSSVNNTRLCFLDTENNEISIPQQIKCNDVSDNRNIINKIPFLDTQSFLIEHLSFSSHQLILQPVSEV</sequence>
<reference evidence="1 2" key="1">
    <citation type="submission" date="2018-08" db="EMBL/GenBank/DDBJ databases">
        <title>Genome and evolution of the arbuscular mycorrhizal fungus Diversispora epigaea (formerly Glomus versiforme) and its bacterial endosymbionts.</title>
        <authorList>
            <person name="Sun X."/>
            <person name="Fei Z."/>
            <person name="Harrison M."/>
        </authorList>
    </citation>
    <scope>NUCLEOTIDE SEQUENCE [LARGE SCALE GENOMIC DNA]</scope>
    <source>
        <strain evidence="1 2">IT104</strain>
    </source>
</reference>
<keyword evidence="2" id="KW-1185">Reference proteome</keyword>
<dbReference type="Proteomes" id="UP000266861">
    <property type="component" value="Unassembled WGS sequence"/>
</dbReference>
<accession>A0A397JH62</accession>
<dbReference type="AlphaFoldDB" id="A0A397JH62"/>
<gene>
    <name evidence="1" type="ORF">Glove_83g9</name>
</gene>
<dbReference type="OrthoDB" id="2431326at2759"/>
<evidence type="ECO:0000313" key="2">
    <source>
        <dbReference type="Proteomes" id="UP000266861"/>
    </source>
</evidence>
<comment type="caution">
    <text evidence="1">The sequence shown here is derived from an EMBL/GenBank/DDBJ whole genome shotgun (WGS) entry which is preliminary data.</text>
</comment>
<organism evidence="1 2">
    <name type="scientific">Diversispora epigaea</name>
    <dbReference type="NCBI Taxonomy" id="1348612"/>
    <lineage>
        <taxon>Eukaryota</taxon>
        <taxon>Fungi</taxon>
        <taxon>Fungi incertae sedis</taxon>
        <taxon>Mucoromycota</taxon>
        <taxon>Glomeromycotina</taxon>
        <taxon>Glomeromycetes</taxon>
        <taxon>Diversisporales</taxon>
        <taxon>Diversisporaceae</taxon>
        <taxon>Diversispora</taxon>
    </lineage>
</organism>
<evidence type="ECO:0000313" key="1">
    <source>
        <dbReference type="EMBL" id="RHZ84313.1"/>
    </source>
</evidence>